<feature type="binding site" evidence="7">
    <location>
        <position position="208"/>
    </location>
    <ligand>
        <name>pyruvate</name>
        <dbReference type="ChEBI" id="CHEBI:15361"/>
    </ligand>
</feature>
<comment type="caution">
    <text evidence="8">The sequence shown here is derived from an EMBL/GenBank/DDBJ whole genome shotgun (WGS) entry which is preliminary data.</text>
</comment>
<feature type="active site" description="Schiff-base intermediate with substrate" evidence="6">
    <location>
        <position position="166"/>
    </location>
</feature>
<evidence type="ECO:0000256" key="3">
    <source>
        <dbReference type="ARBA" id="ARBA00023239"/>
    </source>
</evidence>
<dbReference type="GO" id="GO:0016829">
    <property type="term" value="F:lyase activity"/>
    <property type="evidence" value="ECO:0007669"/>
    <property type="project" value="UniProtKB-KW"/>
</dbReference>
<dbReference type="PRINTS" id="PR00146">
    <property type="entry name" value="DHPICSNTHASE"/>
</dbReference>
<reference evidence="8" key="1">
    <citation type="journal article" date="2014" name="Int. J. Syst. Evol. Microbiol.">
        <title>Complete genome sequence of Corynebacterium casei LMG S-19264T (=DSM 44701T), isolated from a smear-ripened cheese.</title>
        <authorList>
            <consortium name="US DOE Joint Genome Institute (JGI-PGF)"/>
            <person name="Walter F."/>
            <person name="Albersmeier A."/>
            <person name="Kalinowski J."/>
            <person name="Ruckert C."/>
        </authorList>
    </citation>
    <scope>NUCLEOTIDE SEQUENCE</scope>
    <source>
        <strain evidence="8">JCM 12862</strain>
    </source>
</reference>
<dbReference type="Gene3D" id="3.20.20.70">
    <property type="entry name" value="Aldolase class I"/>
    <property type="match status" value="1"/>
</dbReference>
<keyword evidence="2" id="KW-0963">Cytoplasm</keyword>
<evidence type="ECO:0000256" key="5">
    <source>
        <dbReference type="PIRNR" id="PIRNR001365"/>
    </source>
</evidence>
<keyword evidence="4" id="KW-0119">Carbohydrate metabolism</keyword>
<dbReference type="Proteomes" id="UP000612329">
    <property type="component" value="Unassembled WGS sequence"/>
</dbReference>
<dbReference type="InterPro" id="IPR002220">
    <property type="entry name" value="DapA-like"/>
</dbReference>
<keyword evidence="9" id="KW-1185">Reference proteome</keyword>
<protein>
    <submittedName>
        <fullName evidence="8">N-acetylneuraminate lyase</fullName>
    </submittedName>
</protein>
<evidence type="ECO:0000256" key="2">
    <source>
        <dbReference type="ARBA" id="ARBA00022490"/>
    </source>
</evidence>
<evidence type="ECO:0000313" key="9">
    <source>
        <dbReference type="Proteomes" id="UP000612329"/>
    </source>
</evidence>
<name>A0A8J3BT94_9FLAO</name>
<comment type="similarity">
    <text evidence="5">Belongs to the DapA family.</text>
</comment>
<feature type="binding site" evidence="7">
    <location>
        <position position="47"/>
    </location>
    <ligand>
        <name>pyruvate</name>
        <dbReference type="ChEBI" id="CHEBI:15361"/>
    </ligand>
</feature>
<dbReference type="SUPFAM" id="SSF51569">
    <property type="entry name" value="Aldolase"/>
    <property type="match status" value="1"/>
</dbReference>
<evidence type="ECO:0000313" key="8">
    <source>
        <dbReference type="EMBL" id="GGK34062.1"/>
    </source>
</evidence>
<organism evidence="8 9">
    <name type="scientific">Yeosuana aromativorans</name>
    <dbReference type="NCBI Taxonomy" id="288019"/>
    <lineage>
        <taxon>Bacteria</taxon>
        <taxon>Pseudomonadati</taxon>
        <taxon>Bacteroidota</taxon>
        <taxon>Flavobacteriia</taxon>
        <taxon>Flavobacteriales</taxon>
        <taxon>Flavobacteriaceae</taxon>
        <taxon>Yeosuana</taxon>
    </lineage>
</organism>
<dbReference type="PANTHER" id="PTHR12128:SF21">
    <property type="entry name" value="N-ACETYLNEURAMINATE LYASE"/>
    <property type="match status" value="1"/>
</dbReference>
<proteinExistence type="inferred from homology"/>
<dbReference type="GO" id="GO:0005737">
    <property type="term" value="C:cytoplasm"/>
    <property type="evidence" value="ECO:0007669"/>
    <property type="project" value="UniProtKB-SubCell"/>
</dbReference>
<dbReference type="InterPro" id="IPR013785">
    <property type="entry name" value="Aldolase_TIM"/>
</dbReference>
<sequence length="302" mass="33849">MNKITNLIAAPYTPLKKNGDLNLDLVPKYAAYLKNNHIKGAYINGTTGDFTSLSTTERMLILDAWSNYRSDDFSIIAHVGDTNLDRSVTLAKHAQGKVDAFAALPPFYFKPGTINDLIEYLSLIAVVAPDVPFYYYHIPDLTNVNFDMLDFLTQVGNRIPNLAGIKFTKNNLVDYILCKEYSNQKYNILFGADDMLLNGLPFGTQGWVGSTYNHLGPLYAEIIKAFTNNDMEYATQLQLKSINFIQILVNYSFCGAGKSFMRKIGLDCGPSRLPNKTLSDDELDAIFEELERKGITQYLGKV</sequence>
<dbReference type="SMART" id="SM01130">
    <property type="entry name" value="DHDPS"/>
    <property type="match status" value="1"/>
</dbReference>
<gene>
    <name evidence="8" type="ORF">GCM10007962_30610</name>
</gene>
<evidence type="ECO:0000256" key="4">
    <source>
        <dbReference type="ARBA" id="ARBA00023277"/>
    </source>
</evidence>
<keyword evidence="3 5" id="KW-0456">Lyase</keyword>
<comment type="subcellular location">
    <subcellularLocation>
        <location evidence="1">Cytoplasm</location>
    </subcellularLocation>
</comment>
<feature type="active site" description="Proton donor/acceptor" evidence="6">
    <location>
        <position position="136"/>
    </location>
</feature>
<dbReference type="Pfam" id="PF00701">
    <property type="entry name" value="DHDPS"/>
    <property type="match status" value="1"/>
</dbReference>
<reference evidence="8" key="2">
    <citation type="submission" date="2020-09" db="EMBL/GenBank/DDBJ databases">
        <authorList>
            <person name="Sun Q."/>
            <person name="Ohkuma M."/>
        </authorList>
    </citation>
    <scope>NUCLEOTIDE SEQUENCE</scope>
    <source>
        <strain evidence="8">JCM 12862</strain>
    </source>
</reference>
<dbReference type="RefSeq" id="WP_188654772.1">
    <property type="nucleotide sequence ID" value="NZ_BMNR01000009.1"/>
</dbReference>
<evidence type="ECO:0000256" key="7">
    <source>
        <dbReference type="PIRSR" id="PIRSR001365-2"/>
    </source>
</evidence>
<dbReference type="PANTHER" id="PTHR12128">
    <property type="entry name" value="DIHYDRODIPICOLINATE SYNTHASE"/>
    <property type="match status" value="1"/>
</dbReference>
<evidence type="ECO:0000256" key="6">
    <source>
        <dbReference type="PIRSR" id="PIRSR001365-1"/>
    </source>
</evidence>
<dbReference type="AlphaFoldDB" id="A0A8J3BT94"/>
<dbReference type="EMBL" id="BMNR01000009">
    <property type="protein sequence ID" value="GGK34062.1"/>
    <property type="molecule type" value="Genomic_DNA"/>
</dbReference>
<dbReference type="PIRSF" id="PIRSF001365">
    <property type="entry name" value="DHDPS"/>
    <property type="match status" value="1"/>
</dbReference>
<accession>A0A8J3BT94</accession>
<evidence type="ECO:0000256" key="1">
    <source>
        <dbReference type="ARBA" id="ARBA00004496"/>
    </source>
</evidence>